<dbReference type="InterPro" id="IPR011010">
    <property type="entry name" value="DNA_brk_join_enz"/>
</dbReference>
<dbReference type="InterPro" id="IPR050090">
    <property type="entry name" value="Tyrosine_recombinase_XerCD"/>
</dbReference>
<dbReference type="Gene3D" id="1.10.150.130">
    <property type="match status" value="1"/>
</dbReference>
<gene>
    <name evidence="8" type="ORF">ACFLIM_49985</name>
</gene>
<feature type="domain" description="Core-binding (CB)" evidence="7">
    <location>
        <begin position="39"/>
        <end position="147"/>
    </location>
</feature>
<comment type="caution">
    <text evidence="8">The sequence shown here is derived from an EMBL/GenBank/DDBJ whole genome shotgun (WGS) entry which is preliminary data.</text>
</comment>
<accession>A0ABW7AV47</accession>
<evidence type="ECO:0000256" key="5">
    <source>
        <dbReference type="SAM" id="MobiDB-lite"/>
    </source>
</evidence>
<dbReference type="PANTHER" id="PTHR30349">
    <property type="entry name" value="PHAGE INTEGRASE-RELATED"/>
    <property type="match status" value="1"/>
</dbReference>
<dbReference type="RefSeq" id="WP_393177949.1">
    <property type="nucleotide sequence ID" value="NZ_JBICRM010000090.1"/>
</dbReference>
<sequence length="409" mass="45900">MVGDEEPVRDLAGLVIPQIGSLEETGDRWEPFRLVDPAGVPVEAVAAFFRDLQAAGRSEATLRSYGMDLLRWFRFLWAGAEVSWDRATRSEARDFCRWMLVAGKPVRPHWRRLAGGEGPGATSGKPYSPSVRAHSETVLRTFYAFHLDAGTGPVINPFPLDRSRRGRRAHAHRNPMEPFRNERAGLYRPTVPSKIPRSVPDEEFNEIFARLPSHRDRALVAFYISTGARASELLSATQGGVDPGRQLISVVRKGSRAVQELPASTDAFVWLRLYQVEMDELIPNGQRQPLWWTLRRPVRPLTYHAAHRMFERASEAAGSTATLHALRHSAAYRMAEDPALPITDVQYVLGHALLSTTQIYLNPRKEEVIRRMVAHHAEQVRQAAQRTTPVVAPGYRPETLNVLFGTPAS</sequence>
<dbReference type="EMBL" id="JBICRM010000090">
    <property type="protein sequence ID" value="MFG1711306.1"/>
    <property type="molecule type" value="Genomic_DNA"/>
</dbReference>
<dbReference type="InterPro" id="IPR004107">
    <property type="entry name" value="Integrase_SAM-like_N"/>
</dbReference>
<dbReference type="InterPro" id="IPR044068">
    <property type="entry name" value="CB"/>
</dbReference>
<dbReference type="PROSITE" id="PS51898">
    <property type="entry name" value="TYR_RECOMBINASE"/>
    <property type="match status" value="1"/>
</dbReference>
<feature type="domain" description="Tyr recombinase" evidence="6">
    <location>
        <begin position="194"/>
        <end position="373"/>
    </location>
</feature>
<evidence type="ECO:0000256" key="2">
    <source>
        <dbReference type="ARBA" id="ARBA00023125"/>
    </source>
</evidence>
<evidence type="ECO:0000259" key="6">
    <source>
        <dbReference type="PROSITE" id="PS51898"/>
    </source>
</evidence>
<dbReference type="SUPFAM" id="SSF56349">
    <property type="entry name" value="DNA breaking-rejoining enzymes"/>
    <property type="match status" value="1"/>
</dbReference>
<proteinExistence type="predicted"/>
<evidence type="ECO:0000313" key="9">
    <source>
        <dbReference type="Proteomes" id="UP001603978"/>
    </source>
</evidence>
<dbReference type="PANTHER" id="PTHR30349:SF81">
    <property type="entry name" value="TYROSINE RECOMBINASE XERC"/>
    <property type="match status" value="1"/>
</dbReference>
<evidence type="ECO:0000256" key="3">
    <source>
        <dbReference type="ARBA" id="ARBA00023172"/>
    </source>
</evidence>
<dbReference type="Pfam" id="PF00589">
    <property type="entry name" value="Phage_integrase"/>
    <property type="match status" value="1"/>
</dbReference>
<dbReference type="InterPro" id="IPR002104">
    <property type="entry name" value="Integrase_catalytic"/>
</dbReference>
<name>A0ABW7AV47_9ACTN</name>
<dbReference type="Pfam" id="PF02899">
    <property type="entry name" value="Phage_int_SAM_1"/>
    <property type="match status" value="1"/>
</dbReference>
<keyword evidence="9" id="KW-1185">Reference proteome</keyword>
<organism evidence="8 9">
    <name type="scientific">Nonomuraea marmarensis</name>
    <dbReference type="NCBI Taxonomy" id="3351344"/>
    <lineage>
        <taxon>Bacteria</taxon>
        <taxon>Bacillati</taxon>
        <taxon>Actinomycetota</taxon>
        <taxon>Actinomycetes</taxon>
        <taxon>Streptosporangiales</taxon>
        <taxon>Streptosporangiaceae</taxon>
        <taxon>Nonomuraea</taxon>
    </lineage>
</organism>
<dbReference type="CDD" id="cd00397">
    <property type="entry name" value="DNA_BRE_C"/>
    <property type="match status" value="1"/>
</dbReference>
<evidence type="ECO:0000313" key="8">
    <source>
        <dbReference type="EMBL" id="MFG1711306.1"/>
    </source>
</evidence>
<reference evidence="8 9" key="1">
    <citation type="submission" date="2024-10" db="EMBL/GenBank/DDBJ databases">
        <authorList>
            <person name="Topkara A.R."/>
            <person name="Saygin H."/>
        </authorList>
    </citation>
    <scope>NUCLEOTIDE SEQUENCE [LARGE SCALE GENOMIC DNA]</scope>
    <source>
        <strain evidence="8 9">M3C6</strain>
    </source>
</reference>
<protein>
    <submittedName>
        <fullName evidence="8">Tyrosine-type recombinase/integrase</fullName>
    </submittedName>
</protein>
<evidence type="ECO:0000259" key="7">
    <source>
        <dbReference type="PROSITE" id="PS51900"/>
    </source>
</evidence>
<evidence type="ECO:0000256" key="4">
    <source>
        <dbReference type="PROSITE-ProRule" id="PRU01248"/>
    </source>
</evidence>
<keyword evidence="2 4" id="KW-0238">DNA-binding</keyword>
<feature type="region of interest" description="Disordered" evidence="5">
    <location>
        <begin position="111"/>
        <end position="130"/>
    </location>
</feature>
<dbReference type="InterPro" id="IPR013762">
    <property type="entry name" value="Integrase-like_cat_sf"/>
</dbReference>
<keyword evidence="3" id="KW-0233">DNA recombination</keyword>
<dbReference type="Proteomes" id="UP001603978">
    <property type="component" value="Unassembled WGS sequence"/>
</dbReference>
<dbReference type="InterPro" id="IPR010998">
    <property type="entry name" value="Integrase_recombinase_N"/>
</dbReference>
<dbReference type="PROSITE" id="PS51900">
    <property type="entry name" value="CB"/>
    <property type="match status" value="1"/>
</dbReference>
<dbReference type="Gene3D" id="1.10.443.10">
    <property type="entry name" value="Intergrase catalytic core"/>
    <property type="match status" value="1"/>
</dbReference>
<keyword evidence="1" id="KW-0229">DNA integration</keyword>
<evidence type="ECO:0000256" key="1">
    <source>
        <dbReference type="ARBA" id="ARBA00022908"/>
    </source>
</evidence>